<dbReference type="KEGG" id="mhl:MHLP_00090"/>
<evidence type="ECO:0000256" key="3">
    <source>
        <dbReference type="RuleBase" id="RU000524"/>
    </source>
</evidence>
<dbReference type="PROSITE" id="PS50935">
    <property type="entry name" value="SSB"/>
    <property type="match status" value="1"/>
</dbReference>
<dbReference type="Proteomes" id="UP000006502">
    <property type="component" value="Chromosome"/>
</dbReference>
<feature type="compositionally biased region" description="Acidic residues" evidence="4">
    <location>
        <begin position="147"/>
        <end position="159"/>
    </location>
</feature>
<keyword evidence="6" id="KW-1185">Reference proteome</keyword>
<feature type="compositionally biased region" description="Basic and acidic residues" evidence="4">
    <location>
        <begin position="132"/>
        <end position="141"/>
    </location>
</feature>
<feature type="region of interest" description="Disordered" evidence="4">
    <location>
        <begin position="132"/>
        <end position="170"/>
    </location>
</feature>
<evidence type="ECO:0000313" key="5">
    <source>
        <dbReference type="EMBL" id="AFO51598.1"/>
    </source>
</evidence>
<dbReference type="PATRIC" id="fig|1212765.3.peg.18"/>
<dbReference type="InterPro" id="IPR000424">
    <property type="entry name" value="Primosome_PriB/ssb"/>
</dbReference>
<evidence type="ECO:0000256" key="1">
    <source>
        <dbReference type="ARBA" id="ARBA00023125"/>
    </source>
</evidence>
<organism evidence="5 6">
    <name type="scientific">Mycoplasma haematolamae (strain Purdue)</name>
    <dbReference type="NCBI Taxonomy" id="1212765"/>
    <lineage>
        <taxon>Bacteria</taxon>
        <taxon>Bacillati</taxon>
        <taxon>Mycoplasmatota</taxon>
        <taxon>Mollicutes</taxon>
        <taxon>Mycoplasmataceae</taxon>
        <taxon>Mycoplasma</taxon>
    </lineage>
</organism>
<dbReference type="HOGENOM" id="CLU_078758_1_5_14"/>
<dbReference type="GO" id="GO:0006260">
    <property type="term" value="P:DNA replication"/>
    <property type="evidence" value="ECO:0007669"/>
    <property type="project" value="InterPro"/>
</dbReference>
<accession>I7BIF1</accession>
<dbReference type="Gene3D" id="2.40.50.140">
    <property type="entry name" value="Nucleic acid-binding proteins"/>
    <property type="match status" value="1"/>
</dbReference>
<dbReference type="Pfam" id="PF00436">
    <property type="entry name" value="SSB"/>
    <property type="match status" value="1"/>
</dbReference>
<protein>
    <recommendedName>
        <fullName evidence="3">Single-stranded DNA-binding protein</fullName>
    </recommendedName>
</protein>
<evidence type="ECO:0000313" key="6">
    <source>
        <dbReference type="Proteomes" id="UP000006502"/>
    </source>
</evidence>
<dbReference type="NCBIfam" id="TIGR00621">
    <property type="entry name" value="ssb"/>
    <property type="match status" value="1"/>
</dbReference>
<gene>
    <name evidence="5" type="ordered locus">MHLP_00090</name>
</gene>
<dbReference type="InterPro" id="IPR012340">
    <property type="entry name" value="NA-bd_OB-fold"/>
</dbReference>
<dbReference type="AlphaFoldDB" id="I7BIF1"/>
<name>I7BIF1_MYCHA</name>
<sequence length="170" mass="19277">MLPKGYLIGNLTADPVPGITNTSLDYSRFSVACNENYTRANQAAKTHYFSCIAWGKRAQYISTYLKKGDSVFIEFTLLTNNYTNIEGRTIKRIDLQVEKIELLFGKLQKSFSAGNLATESNIEERELLKEQEESLMVREEPVAQTEDGQEEEGDVELDDIFNMGKDDQES</sequence>
<dbReference type="InterPro" id="IPR011344">
    <property type="entry name" value="ssDNA-bd"/>
</dbReference>
<evidence type="ECO:0000256" key="4">
    <source>
        <dbReference type="SAM" id="MobiDB-lite"/>
    </source>
</evidence>
<proteinExistence type="predicted"/>
<dbReference type="OrthoDB" id="9809878at2"/>
<dbReference type="CDD" id="cd04496">
    <property type="entry name" value="SSB_OBF"/>
    <property type="match status" value="1"/>
</dbReference>
<dbReference type="SUPFAM" id="SSF50249">
    <property type="entry name" value="Nucleic acid-binding proteins"/>
    <property type="match status" value="1"/>
</dbReference>
<dbReference type="STRING" id="1212765.MHLP_00090"/>
<evidence type="ECO:0000256" key="2">
    <source>
        <dbReference type="PROSITE-ProRule" id="PRU00252"/>
    </source>
</evidence>
<keyword evidence="1 2" id="KW-0238">DNA-binding</keyword>
<reference evidence="5 6" key="1">
    <citation type="journal article" date="2012" name="J. Bacteriol.">
        <title>Genome Sequence of "Candidatus Mycoplasma haemolamae" Strain Purdue, a Red Blood Cell Pathogen of Alpacas (Vicugna pacos) and Llamas (Lama glama).</title>
        <authorList>
            <person name="Guimaraes A.M."/>
            <person name="Toth B."/>
            <person name="Santos A.P."/>
            <person name="do Nascimento N.C."/>
            <person name="Kritchevsky J.E."/>
            <person name="Messick J.B."/>
        </authorList>
    </citation>
    <scope>NUCLEOTIDE SEQUENCE [LARGE SCALE GENOMIC DNA]</scope>
    <source>
        <strain evidence="5 6">Purdue</strain>
    </source>
</reference>
<dbReference type="GO" id="GO:0003697">
    <property type="term" value="F:single-stranded DNA binding"/>
    <property type="evidence" value="ECO:0007669"/>
    <property type="project" value="InterPro"/>
</dbReference>
<reference evidence="6" key="2">
    <citation type="submission" date="2012-07" db="EMBL/GenBank/DDBJ databases">
        <title>Complete genome sequence of 'Candidatus Mycoplasma haemolamae'.</title>
        <authorList>
            <person name="Guimaraes A.M.S."/>
            <person name="Toth B."/>
            <person name="Santos A.P."/>
            <person name="Nascimento N.C."/>
            <person name="Sojka J.E."/>
            <person name="Messick J.B."/>
        </authorList>
    </citation>
    <scope>NUCLEOTIDE SEQUENCE [LARGE SCALE GENOMIC DNA]</scope>
    <source>
        <strain evidence="6">Purdue</strain>
    </source>
</reference>
<dbReference type="EMBL" id="CP003731">
    <property type="protein sequence ID" value="AFO51598.1"/>
    <property type="molecule type" value="Genomic_DNA"/>
</dbReference>